<dbReference type="InterPro" id="IPR021416">
    <property type="entry name" value="DUF3048_N"/>
</dbReference>
<protein>
    <submittedName>
        <fullName evidence="4">DUF3048 domain-containing protein</fullName>
    </submittedName>
</protein>
<dbReference type="RefSeq" id="WP_344056492.1">
    <property type="nucleotide sequence ID" value="NZ_BAAALN010000011.1"/>
</dbReference>
<dbReference type="Pfam" id="PF17479">
    <property type="entry name" value="DUF3048_C"/>
    <property type="match status" value="1"/>
</dbReference>
<proteinExistence type="predicted"/>
<feature type="domain" description="DUF3048" evidence="2">
    <location>
        <begin position="59"/>
        <end position="189"/>
    </location>
</feature>
<feature type="domain" description="DUF3048" evidence="3">
    <location>
        <begin position="211"/>
        <end position="324"/>
    </location>
</feature>
<dbReference type="InterPro" id="IPR035328">
    <property type="entry name" value="DUF3048_C"/>
</dbReference>
<feature type="compositionally biased region" description="Low complexity" evidence="1">
    <location>
        <begin position="52"/>
        <end position="61"/>
    </location>
</feature>
<dbReference type="SUPFAM" id="SSF159774">
    <property type="entry name" value="YerB-like"/>
    <property type="match status" value="1"/>
</dbReference>
<evidence type="ECO:0000259" key="3">
    <source>
        <dbReference type="Pfam" id="PF17479"/>
    </source>
</evidence>
<dbReference type="Gene3D" id="3.50.90.10">
    <property type="entry name" value="YerB-like"/>
    <property type="match status" value="1"/>
</dbReference>
<name>A0ABN1WCB6_9PSEU</name>
<accession>A0ABN1WCB6</accession>
<gene>
    <name evidence="4" type="ORF">GCM10009676_34080</name>
</gene>
<dbReference type="InterPro" id="IPR023158">
    <property type="entry name" value="YerB-like_sf"/>
</dbReference>
<evidence type="ECO:0000313" key="5">
    <source>
        <dbReference type="Proteomes" id="UP001500653"/>
    </source>
</evidence>
<dbReference type="EMBL" id="BAAALN010000011">
    <property type="protein sequence ID" value="GAA1245361.1"/>
    <property type="molecule type" value="Genomic_DNA"/>
</dbReference>
<dbReference type="Pfam" id="PF11258">
    <property type="entry name" value="DUF3048"/>
    <property type="match status" value="1"/>
</dbReference>
<reference evidence="4 5" key="1">
    <citation type="journal article" date="2019" name="Int. J. Syst. Evol. Microbiol.">
        <title>The Global Catalogue of Microorganisms (GCM) 10K type strain sequencing project: providing services to taxonomists for standard genome sequencing and annotation.</title>
        <authorList>
            <consortium name="The Broad Institute Genomics Platform"/>
            <consortium name="The Broad Institute Genome Sequencing Center for Infectious Disease"/>
            <person name="Wu L."/>
            <person name="Ma J."/>
        </authorList>
    </citation>
    <scope>NUCLEOTIDE SEQUENCE [LARGE SCALE GENOMIC DNA]</scope>
    <source>
        <strain evidence="4 5">JCM 13023</strain>
    </source>
</reference>
<comment type="caution">
    <text evidence="4">The sequence shown here is derived from an EMBL/GenBank/DDBJ whole genome shotgun (WGS) entry which is preliminary data.</text>
</comment>
<feature type="compositionally biased region" description="Low complexity" evidence="1">
    <location>
        <begin position="196"/>
        <end position="207"/>
    </location>
</feature>
<evidence type="ECO:0000256" key="1">
    <source>
        <dbReference type="SAM" id="MobiDB-lite"/>
    </source>
</evidence>
<feature type="compositionally biased region" description="Gly residues" evidence="1">
    <location>
        <begin position="37"/>
        <end position="46"/>
    </location>
</feature>
<sequence length="329" mass="34690">MALSRPASRLLAAVAVFLIAVLAATLLLLRGGDGDGGGGDGGGGDGTRSAPPDDGVGPPRRPVVVVKIDNVEESRPQTGLSAADVVYVEPVEGGLTRLAAVYASRLPEVAGPVRSARETDVALVAQYGRPVLVYSGGAPEIEPLLRRAPITLVTDKTRPGAYFRGGDRPIPHNLYVRPHRLPGQNRERGPEQVTEPGAAPAGGTPTGAREVHFRAARYRFTWSAEDDRWRVSFNGAPLRTREAGRVTAGTVVVQRVAVSEGRKVRDAGGQLSPVAGTVGRGEATILRDGRSFDGTWERPSRGEATTYRTAGGERIPVAAGPVWVLLTPR</sequence>
<evidence type="ECO:0000259" key="2">
    <source>
        <dbReference type="Pfam" id="PF11258"/>
    </source>
</evidence>
<organism evidence="4 5">
    <name type="scientific">Prauserella halophila</name>
    <dbReference type="NCBI Taxonomy" id="185641"/>
    <lineage>
        <taxon>Bacteria</taxon>
        <taxon>Bacillati</taxon>
        <taxon>Actinomycetota</taxon>
        <taxon>Actinomycetes</taxon>
        <taxon>Pseudonocardiales</taxon>
        <taxon>Pseudonocardiaceae</taxon>
        <taxon>Prauserella</taxon>
    </lineage>
</organism>
<keyword evidence="5" id="KW-1185">Reference proteome</keyword>
<evidence type="ECO:0000313" key="4">
    <source>
        <dbReference type="EMBL" id="GAA1245361.1"/>
    </source>
</evidence>
<feature type="region of interest" description="Disordered" evidence="1">
    <location>
        <begin position="181"/>
        <end position="207"/>
    </location>
</feature>
<feature type="region of interest" description="Disordered" evidence="1">
    <location>
        <begin position="37"/>
        <end position="61"/>
    </location>
</feature>
<dbReference type="Proteomes" id="UP001500653">
    <property type="component" value="Unassembled WGS sequence"/>
</dbReference>